<dbReference type="InterPro" id="IPR052166">
    <property type="entry name" value="Diverse_Acyl-CoA_DH"/>
</dbReference>
<evidence type="ECO:0000256" key="2">
    <source>
        <dbReference type="ARBA" id="ARBA00009347"/>
    </source>
</evidence>
<dbReference type="Gene3D" id="1.10.540.10">
    <property type="entry name" value="Acyl-CoA dehydrogenase/oxidase, N-terminal domain"/>
    <property type="match status" value="1"/>
</dbReference>
<dbReference type="GO" id="GO:0016627">
    <property type="term" value="F:oxidoreductase activity, acting on the CH-CH group of donors"/>
    <property type="evidence" value="ECO:0007669"/>
    <property type="project" value="InterPro"/>
</dbReference>
<evidence type="ECO:0000313" key="11">
    <source>
        <dbReference type="EMBL" id="PWC26448.1"/>
    </source>
</evidence>
<dbReference type="SUPFAM" id="SSF47203">
    <property type="entry name" value="Acyl-CoA dehydrogenase C-terminal domain-like"/>
    <property type="match status" value="1"/>
</dbReference>
<dbReference type="GO" id="GO:0050660">
    <property type="term" value="F:flavin adenine dinucleotide binding"/>
    <property type="evidence" value="ECO:0007669"/>
    <property type="project" value="InterPro"/>
</dbReference>
<dbReference type="RefSeq" id="WP_109519284.1">
    <property type="nucleotide sequence ID" value="NZ_PDOA01000039.1"/>
</dbReference>
<evidence type="ECO:0000259" key="8">
    <source>
        <dbReference type="Pfam" id="PF02770"/>
    </source>
</evidence>
<name>A0A2U1UXT5_9PROT</name>
<reference evidence="12" key="1">
    <citation type="submission" date="2017-10" db="EMBL/GenBank/DDBJ databases">
        <authorList>
            <person name="Toshchakov S.V."/>
            <person name="Goeva M.A."/>
        </authorList>
    </citation>
    <scope>NUCLEOTIDE SEQUENCE [LARGE SCALE GENOMIC DNA]</scope>
    <source>
        <strain evidence="12">JR1/69-1-13</strain>
    </source>
</reference>
<dbReference type="Pfam" id="PF00441">
    <property type="entry name" value="Acyl-CoA_dh_1"/>
    <property type="match status" value="1"/>
</dbReference>
<gene>
    <name evidence="11" type="ORF">CR165_23165</name>
</gene>
<feature type="domain" description="Acyl-CoA dehydrogenase/oxidase C-terminal" evidence="7">
    <location>
        <begin position="288"/>
        <end position="456"/>
    </location>
</feature>
<evidence type="ECO:0000256" key="6">
    <source>
        <dbReference type="RuleBase" id="RU362125"/>
    </source>
</evidence>
<dbReference type="Pfam" id="PF02771">
    <property type="entry name" value="Acyl-CoA_dh_N"/>
    <property type="match status" value="1"/>
</dbReference>
<dbReference type="PANTHER" id="PTHR42803:SF1">
    <property type="entry name" value="BROAD-SPECIFICITY LINEAR ACYL-COA DEHYDROGENASE FADE5"/>
    <property type="match status" value="1"/>
</dbReference>
<evidence type="ECO:0000259" key="7">
    <source>
        <dbReference type="Pfam" id="PF00441"/>
    </source>
</evidence>
<keyword evidence="5 6" id="KW-0560">Oxidoreductase</keyword>
<evidence type="ECO:0000313" key="12">
    <source>
        <dbReference type="Proteomes" id="UP000245048"/>
    </source>
</evidence>
<comment type="cofactor">
    <cofactor evidence="1 6">
        <name>FAD</name>
        <dbReference type="ChEBI" id="CHEBI:57692"/>
    </cofactor>
</comment>
<dbReference type="PANTHER" id="PTHR42803">
    <property type="entry name" value="ACYL-COA DEHYDROGENASE"/>
    <property type="match status" value="1"/>
</dbReference>
<dbReference type="InterPro" id="IPR037069">
    <property type="entry name" value="AcylCoA_DH/ox_N_sf"/>
</dbReference>
<dbReference type="InterPro" id="IPR006091">
    <property type="entry name" value="Acyl-CoA_Oxase/DH_mid-dom"/>
</dbReference>
<keyword evidence="4 6" id="KW-0274">FAD</keyword>
<evidence type="ECO:0000259" key="10">
    <source>
        <dbReference type="Pfam" id="PF12806"/>
    </source>
</evidence>
<dbReference type="InterPro" id="IPR046373">
    <property type="entry name" value="Acyl-CoA_Oxase/DH_mid-dom_sf"/>
</dbReference>
<evidence type="ECO:0000256" key="4">
    <source>
        <dbReference type="ARBA" id="ARBA00022827"/>
    </source>
</evidence>
<dbReference type="Gene3D" id="2.40.110.10">
    <property type="entry name" value="Butyryl-CoA Dehydrogenase, subunit A, domain 2"/>
    <property type="match status" value="1"/>
</dbReference>
<dbReference type="AlphaFoldDB" id="A0A2U1UXT5"/>
<feature type="domain" description="Acyl-CoA dehydrogenase/oxidase N-terminal" evidence="9">
    <location>
        <begin position="46"/>
        <end position="163"/>
    </location>
</feature>
<comment type="caution">
    <text evidence="11">The sequence shown here is derived from an EMBL/GenBank/DDBJ whole genome shotgun (WGS) entry which is preliminary data.</text>
</comment>
<dbReference type="SUPFAM" id="SSF56645">
    <property type="entry name" value="Acyl-CoA dehydrogenase NM domain-like"/>
    <property type="match status" value="1"/>
</dbReference>
<evidence type="ECO:0000259" key="9">
    <source>
        <dbReference type="Pfam" id="PF02771"/>
    </source>
</evidence>
<dbReference type="Gene3D" id="1.20.140.10">
    <property type="entry name" value="Butyryl-CoA Dehydrogenase, subunit A, domain 3"/>
    <property type="match status" value="1"/>
</dbReference>
<dbReference type="InterPro" id="IPR013786">
    <property type="entry name" value="AcylCoA_DH/ox_N"/>
</dbReference>
<evidence type="ECO:0000256" key="5">
    <source>
        <dbReference type="ARBA" id="ARBA00023002"/>
    </source>
</evidence>
<dbReference type="InterPro" id="IPR036250">
    <property type="entry name" value="AcylCo_DH-like_C"/>
</dbReference>
<feature type="domain" description="Acyl-CoA oxidase/dehydrogenase middle" evidence="8">
    <location>
        <begin position="167"/>
        <end position="276"/>
    </location>
</feature>
<keyword evidence="3 6" id="KW-0285">Flavoprotein</keyword>
<accession>A0A2U1UXT5</accession>
<dbReference type="InterPro" id="IPR009075">
    <property type="entry name" value="AcylCo_DH/oxidase_C"/>
</dbReference>
<dbReference type="EMBL" id="PDOA01000039">
    <property type="protein sequence ID" value="PWC26448.1"/>
    <property type="molecule type" value="Genomic_DNA"/>
</dbReference>
<dbReference type="InterPro" id="IPR025878">
    <property type="entry name" value="Acyl-CoA_dh-like_C_dom"/>
</dbReference>
<dbReference type="OrthoDB" id="5510711at2"/>
<dbReference type="Pfam" id="PF02770">
    <property type="entry name" value="Acyl-CoA_dh_M"/>
    <property type="match status" value="1"/>
</dbReference>
<evidence type="ECO:0000256" key="1">
    <source>
        <dbReference type="ARBA" id="ARBA00001974"/>
    </source>
</evidence>
<sequence length="596" mass="62891">MPAYHPPTEEMLALLEEVLQAGPALAALPPLSPDGAEGDPLPLLRDVLEEAGRFAAGVLAPLNRSGDEEGCRLENGVVRVPQGFTEAYAAFVAGGWGGLSQAPEWGGQGLPRAAQILLDEMMASANFSFGLFPGLTRGAVEAIERHASEDLKARYLPKLVSGEWCGAMALTEPQAGTDLGLLRTRAEPQPDGSLRVTGGKIFITAGDHEMAENIVHLVLARLPDAPPGVRGISLVLVPKYLPDAEGRPGARNAMSVGALERKMGIHASPTCVMNYDGATGWLVGAPHRGLAAMFTMMNAERLFVGIQGLGIAEAAYQGAVAYARERRQGRAAGEKGEAAQPILVHPDVKRMLLTIRAFTGAGRALALWVALRMEEAARHPDPAARAEAEGHVALLTPVIKAAFTDLGFEAAVLGQQVLGGHGYVREWGMEQLVRDARIAQIYEGTNGVQAMDLAGRKLSVEDGALPARFFALVRAEIEAAGGTLGAEAYTAPLAAALKRLEAATARLTRRAAANPAETGAAASDYLRLFALVALGWMWARMALAALRAGGAATPRHRAWLDVARFFMARLLPQSVALDLALAEGAAPLLALPEEAY</sequence>
<dbReference type="Proteomes" id="UP000245048">
    <property type="component" value="Unassembled WGS sequence"/>
</dbReference>
<comment type="similarity">
    <text evidence="2 6">Belongs to the acyl-CoA dehydrogenase family.</text>
</comment>
<proteinExistence type="inferred from homology"/>
<keyword evidence="12" id="KW-1185">Reference proteome</keyword>
<dbReference type="InterPro" id="IPR009100">
    <property type="entry name" value="AcylCoA_DH/oxidase_NM_dom_sf"/>
</dbReference>
<dbReference type="Pfam" id="PF12806">
    <property type="entry name" value="Acyl-CoA_dh_C"/>
    <property type="match status" value="1"/>
</dbReference>
<protein>
    <submittedName>
        <fullName evidence="11">Acyl-CoA dehydrogenase</fullName>
    </submittedName>
</protein>
<evidence type="ECO:0000256" key="3">
    <source>
        <dbReference type="ARBA" id="ARBA00022630"/>
    </source>
</evidence>
<feature type="domain" description="Acetyl-CoA dehydrogenase-like C-terminal" evidence="10">
    <location>
        <begin position="469"/>
        <end position="592"/>
    </location>
</feature>
<organism evidence="11 12">
    <name type="scientific">Teichococcus aestuarii</name>
    <dbReference type="NCBI Taxonomy" id="568898"/>
    <lineage>
        <taxon>Bacteria</taxon>
        <taxon>Pseudomonadati</taxon>
        <taxon>Pseudomonadota</taxon>
        <taxon>Alphaproteobacteria</taxon>
        <taxon>Acetobacterales</taxon>
        <taxon>Roseomonadaceae</taxon>
        <taxon>Roseomonas</taxon>
    </lineage>
</organism>